<feature type="region of interest" description="Disordered" evidence="1">
    <location>
        <begin position="155"/>
        <end position="178"/>
    </location>
</feature>
<proteinExistence type="predicted"/>
<keyword evidence="2" id="KW-1185">Reference proteome</keyword>
<name>A0A915BXQ2_PARUN</name>
<organism evidence="2 3">
    <name type="scientific">Parascaris univalens</name>
    <name type="common">Nematode worm</name>
    <dbReference type="NCBI Taxonomy" id="6257"/>
    <lineage>
        <taxon>Eukaryota</taxon>
        <taxon>Metazoa</taxon>
        <taxon>Ecdysozoa</taxon>
        <taxon>Nematoda</taxon>
        <taxon>Chromadorea</taxon>
        <taxon>Rhabditida</taxon>
        <taxon>Spirurina</taxon>
        <taxon>Ascaridomorpha</taxon>
        <taxon>Ascaridoidea</taxon>
        <taxon>Ascarididae</taxon>
        <taxon>Parascaris</taxon>
    </lineage>
</organism>
<reference evidence="3" key="1">
    <citation type="submission" date="2022-11" db="UniProtKB">
        <authorList>
            <consortium name="WormBaseParasite"/>
        </authorList>
    </citation>
    <scope>IDENTIFICATION</scope>
</reference>
<dbReference type="AlphaFoldDB" id="A0A915BXQ2"/>
<feature type="region of interest" description="Disordered" evidence="1">
    <location>
        <begin position="607"/>
        <end position="639"/>
    </location>
</feature>
<dbReference type="WBParaSite" id="PgR069_g006_t02">
    <property type="protein sequence ID" value="PgR069_g006_t02"/>
    <property type="gene ID" value="PgR069_g006"/>
</dbReference>
<dbReference type="Proteomes" id="UP000887569">
    <property type="component" value="Unplaced"/>
</dbReference>
<evidence type="ECO:0000313" key="2">
    <source>
        <dbReference type="Proteomes" id="UP000887569"/>
    </source>
</evidence>
<feature type="region of interest" description="Disordered" evidence="1">
    <location>
        <begin position="436"/>
        <end position="467"/>
    </location>
</feature>
<feature type="region of interest" description="Disordered" evidence="1">
    <location>
        <begin position="287"/>
        <end position="308"/>
    </location>
</feature>
<feature type="compositionally biased region" description="Basic and acidic residues" evidence="1">
    <location>
        <begin position="807"/>
        <end position="821"/>
    </location>
</feature>
<accession>A0A915BXQ2</accession>
<protein>
    <submittedName>
        <fullName evidence="3">PEHE domain-containing protein</fullName>
    </submittedName>
</protein>
<evidence type="ECO:0000256" key="1">
    <source>
        <dbReference type="SAM" id="MobiDB-lite"/>
    </source>
</evidence>
<feature type="region of interest" description="Disordered" evidence="1">
    <location>
        <begin position="973"/>
        <end position="1020"/>
    </location>
</feature>
<feature type="compositionally biased region" description="Polar residues" evidence="1">
    <location>
        <begin position="976"/>
        <end position="1011"/>
    </location>
</feature>
<evidence type="ECO:0000313" key="3">
    <source>
        <dbReference type="WBParaSite" id="PgR069_g006_t02"/>
    </source>
</evidence>
<sequence>MGLSATVDLKRPAMESECQYNMRKDGTVGRSDSVEILDRSSPPPQNGHLVSREMSACDADASMSSAVIAPNDAAVSTRDDISVQGKVKTIHERCDGSTAMCGLQMVDSNRGSLPNGKGLLSDSGPFLDPSEQMIQIGQGIQQTSDSNHLPQSIVEAAPRPNRRSAHPVEPLKEPSENNVDAEQSILRSFRCTLVVDQVEQIPAVTQVPMAVQESEDACTRSCTSESDAVYEPIQESPASPDPVSEVSWLPPLYIPEIPLSCDEVEEEQSSLDCDPQLMQAVLELSTSADAPPSRLSRKSTPPQVPVPVEPHSLVHSFDRVHYSRTAHGRKDAMTKRLRQGSMKSDKKVVEPDKTVIDGQLQSQSTVVKVADESEVIEPMRAEVDTKKSTSFVKRQPLQPAHDVVAGTSNAVTPLTVNTDFNRSSAEMHRKCGVVSAPLSAGSDRSTPEVSGRDFRRQSSGELGTDEQITLPTEQALNKALDLLRSNDACLPHEHPLQPSSSLKATLVRGSSQRKKEVVKRKTMQDRLDRIREHGALVLSIPAFQNVNTTQMAILLRRFKKYWKVRNYLSDELIEHVLSDQPKERQMTLKSDSDKPVMMDEEAVVKLRASDPDATESSSGEEDDESDAIPSTSNSAAQVHISRDSPLYRLHEMRVEFGAIQARAEYEEEECARLIEVAKQQLMQLQSNKECFISDVPESDEERGCARCIPVKSTLRRKILRNTMSGFVENSAEVAATSMSACDRIPAYASLDGSLNKSLSSLTAVPLRRRVDTYLRRKSMRPAYFARLSLDRAPWISYLQNKRGLGVSEERRKRKRDIDRKGSSMSPFRKACRSSSASDRRVSLLRHAGNKLVRRSLDCKRNGEKALRSGISLERRSSAASVNHGTEVSTSSESNLDLTIVGLPQKIDYKEIFIPKWRRLAMEASPLKAEWPCTGLAEVSCAAEISRLHLPLELNERKRFQQYRDHVASKAVAASKLSGTQSKMSATHSKNSTASQSKTSAAGSASCSTDTRSSNYSTSAAPSPAPAIFQFDDEHSNSAIENAMVPSYDRPSVVKPYSPRSFPLPPSLLHKHLT</sequence>
<feature type="region of interest" description="Disordered" evidence="1">
    <location>
        <begin position="805"/>
        <end position="834"/>
    </location>
</feature>
<feature type="region of interest" description="Disordered" evidence="1">
    <location>
        <begin position="1046"/>
        <end position="1073"/>
    </location>
</feature>